<feature type="compositionally biased region" description="Basic residues" evidence="1">
    <location>
        <begin position="159"/>
        <end position="168"/>
    </location>
</feature>
<evidence type="ECO:0000313" key="4">
    <source>
        <dbReference type="Proteomes" id="UP000494106"/>
    </source>
</evidence>
<evidence type="ECO:0000256" key="1">
    <source>
        <dbReference type="SAM" id="MobiDB-lite"/>
    </source>
</evidence>
<name>A0A8S0YU94_ARCPL</name>
<feature type="non-terminal residue" evidence="3">
    <location>
        <position position="1"/>
    </location>
</feature>
<feature type="transmembrane region" description="Helical" evidence="2">
    <location>
        <begin position="70"/>
        <end position="88"/>
    </location>
</feature>
<comment type="caution">
    <text evidence="3">The sequence shown here is derived from an EMBL/GenBank/DDBJ whole genome shotgun (WGS) entry which is preliminary data.</text>
</comment>
<feature type="compositionally biased region" description="Polar residues" evidence="1">
    <location>
        <begin position="197"/>
        <end position="212"/>
    </location>
</feature>
<protein>
    <submittedName>
        <fullName evidence="3">Uncharacterized protein</fullName>
    </submittedName>
</protein>
<keyword evidence="4" id="KW-1185">Reference proteome</keyword>
<keyword evidence="2" id="KW-1133">Transmembrane helix</keyword>
<feature type="compositionally biased region" description="Low complexity" evidence="1">
    <location>
        <begin position="149"/>
        <end position="158"/>
    </location>
</feature>
<dbReference type="Proteomes" id="UP000494106">
    <property type="component" value="Unassembled WGS sequence"/>
</dbReference>
<feature type="region of interest" description="Disordered" evidence="1">
    <location>
        <begin position="149"/>
        <end position="307"/>
    </location>
</feature>
<sequence>YTYLNSERNQQRPPVTWNVLDIIVKDEHENFSEDKVIENKDVEIKTDSIIKILGLIWNRSEDSFQYKSQYKSSFLIGSLLVAAVYWIFTTRGGEATQEIMWSPGSGLIEPEPWLQSADGGYAGWSPGSSAYAAWSPGAYLHLVPSTTTYVPTTTSTTQRTRRTRRTRLPSHLPPDSDPDSPKPPSSMSSPGSEDVDNNNNDNKQFSQLSQEPQDYPQPPELDVSDEDIKENYDDDKIHKPPSVVNQPPPEEDEPTTEPSMMKSEYDQPNWKSRDQNEEAYEENPQDLVNTRPLDKLPVEGWGYDYGN</sequence>
<keyword evidence="2" id="KW-0812">Transmembrane</keyword>
<dbReference type="AlphaFoldDB" id="A0A8S0YU94"/>
<evidence type="ECO:0000256" key="2">
    <source>
        <dbReference type="SAM" id="Phobius"/>
    </source>
</evidence>
<keyword evidence="2" id="KW-0472">Membrane</keyword>
<accession>A0A8S0YU94</accession>
<dbReference type="OrthoDB" id="7468002at2759"/>
<dbReference type="EMBL" id="CADEBC010000135">
    <property type="protein sequence ID" value="CAB3223261.1"/>
    <property type="molecule type" value="Genomic_DNA"/>
</dbReference>
<reference evidence="3 4" key="1">
    <citation type="submission" date="2020-04" db="EMBL/GenBank/DDBJ databases">
        <authorList>
            <person name="Wallbank WR R."/>
            <person name="Pardo Diaz C."/>
            <person name="Kozak K."/>
            <person name="Martin S."/>
            <person name="Jiggins C."/>
            <person name="Moest M."/>
            <person name="Warren A I."/>
            <person name="Byers J.R.P. K."/>
            <person name="Montejo-Kovacevich G."/>
            <person name="Yen C E."/>
        </authorList>
    </citation>
    <scope>NUCLEOTIDE SEQUENCE [LARGE SCALE GENOMIC DNA]</scope>
</reference>
<gene>
    <name evidence="3" type="ORF">APLA_LOCUS1542</name>
</gene>
<proteinExistence type="predicted"/>
<organism evidence="3 4">
    <name type="scientific">Arctia plantaginis</name>
    <name type="common">Wood tiger moth</name>
    <name type="synonym">Phalaena plantaginis</name>
    <dbReference type="NCBI Taxonomy" id="874455"/>
    <lineage>
        <taxon>Eukaryota</taxon>
        <taxon>Metazoa</taxon>
        <taxon>Ecdysozoa</taxon>
        <taxon>Arthropoda</taxon>
        <taxon>Hexapoda</taxon>
        <taxon>Insecta</taxon>
        <taxon>Pterygota</taxon>
        <taxon>Neoptera</taxon>
        <taxon>Endopterygota</taxon>
        <taxon>Lepidoptera</taxon>
        <taxon>Glossata</taxon>
        <taxon>Ditrysia</taxon>
        <taxon>Noctuoidea</taxon>
        <taxon>Erebidae</taxon>
        <taxon>Arctiinae</taxon>
        <taxon>Arctia</taxon>
    </lineage>
</organism>
<feature type="compositionally biased region" description="Basic and acidic residues" evidence="1">
    <location>
        <begin position="229"/>
        <end position="238"/>
    </location>
</feature>
<evidence type="ECO:0000313" key="3">
    <source>
        <dbReference type="EMBL" id="CAB3223261.1"/>
    </source>
</evidence>